<dbReference type="Proteomes" id="UP001203880">
    <property type="component" value="Unassembled WGS sequence"/>
</dbReference>
<evidence type="ECO:0000313" key="2">
    <source>
        <dbReference type="Proteomes" id="UP001203880"/>
    </source>
</evidence>
<proteinExistence type="predicted"/>
<comment type="caution">
    <text evidence="1">The sequence shown here is derived from an EMBL/GenBank/DDBJ whole genome shotgun (WGS) entry which is preliminary data.</text>
</comment>
<dbReference type="RefSeq" id="WP_249710181.1">
    <property type="nucleotide sequence ID" value="NZ_JAMFMB010000013.1"/>
</dbReference>
<sequence length="55" mass="5731">MDFHGNLLSPSATDHNCGYSELAGAPTAATNTEALFTNFGMADMLKLNVAAKKTA</sequence>
<organism evidence="1 2">
    <name type="scientific">Ruegeria spongiae</name>
    <dbReference type="NCBI Taxonomy" id="2942209"/>
    <lineage>
        <taxon>Bacteria</taxon>
        <taxon>Pseudomonadati</taxon>
        <taxon>Pseudomonadota</taxon>
        <taxon>Alphaproteobacteria</taxon>
        <taxon>Rhodobacterales</taxon>
        <taxon>Roseobacteraceae</taxon>
        <taxon>Ruegeria</taxon>
    </lineage>
</organism>
<dbReference type="EMBL" id="JAMFMB010000013">
    <property type="protein sequence ID" value="MCL6284191.1"/>
    <property type="molecule type" value="Genomic_DNA"/>
</dbReference>
<keyword evidence="2" id="KW-1185">Reference proteome</keyword>
<gene>
    <name evidence="1" type="ORF">M3P21_11705</name>
</gene>
<protein>
    <submittedName>
        <fullName evidence="1">Uncharacterized protein</fullName>
    </submittedName>
</protein>
<accession>A0ABT0Q2U2</accession>
<evidence type="ECO:0000313" key="1">
    <source>
        <dbReference type="EMBL" id="MCL6284191.1"/>
    </source>
</evidence>
<name>A0ABT0Q2U2_9RHOB</name>
<reference evidence="1" key="1">
    <citation type="submission" date="2022-05" db="EMBL/GenBank/DDBJ databases">
        <authorList>
            <person name="Park J.-S."/>
        </authorList>
    </citation>
    <scope>NUCLEOTIDE SEQUENCE</scope>
    <source>
        <strain evidence="1">2012CJ41-6</strain>
    </source>
</reference>